<evidence type="ECO:0000259" key="7">
    <source>
        <dbReference type="PROSITE" id="PS50923"/>
    </source>
</evidence>
<evidence type="ECO:0000256" key="5">
    <source>
        <dbReference type="SAM" id="MobiDB-lite"/>
    </source>
</evidence>
<dbReference type="InterPro" id="IPR000436">
    <property type="entry name" value="Sushi_SCR_CCP_dom"/>
</dbReference>
<feature type="domain" description="Sushi" evidence="7">
    <location>
        <begin position="86"/>
        <end position="144"/>
    </location>
</feature>
<keyword evidence="9" id="KW-1185">Reference proteome</keyword>
<dbReference type="Proteomes" id="UP000693946">
    <property type="component" value="Linkage Group LG1"/>
</dbReference>
<comment type="caution">
    <text evidence="4">Lacks conserved residue(s) required for the propagation of feature annotation.</text>
</comment>
<feature type="chain" id="PRO_5043775793" description="Sushi domain-containing protein" evidence="6">
    <location>
        <begin position="25"/>
        <end position="295"/>
    </location>
</feature>
<keyword evidence="2 6" id="KW-0732">Signal</keyword>
<dbReference type="EMBL" id="JAGKHQ010000001">
    <property type="protein sequence ID" value="KAG7526015.1"/>
    <property type="molecule type" value="Genomic_DNA"/>
</dbReference>
<dbReference type="CDD" id="cd00033">
    <property type="entry name" value="CCP"/>
    <property type="match status" value="2"/>
</dbReference>
<gene>
    <name evidence="8" type="ORF">JOB18_035540</name>
</gene>
<evidence type="ECO:0000256" key="1">
    <source>
        <dbReference type="ARBA" id="ARBA00022659"/>
    </source>
</evidence>
<dbReference type="Pfam" id="PF00084">
    <property type="entry name" value="Sushi"/>
    <property type="match status" value="3"/>
</dbReference>
<feature type="region of interest" description="Disordered" evidence="5">
    <location>
        <begin position="147"/>
        <end position="166"/>
    </location>
</feature>
<accession>A0AAV6T8Z5</accession>
<proteinExistence type="predicted"/>
<protein>
    <recommendedName>
        <fullName evidence="7">Sushi domain-containing protein</fullName>
    </recommendedName>
</protein>
<reference evidence="8 9" key="1">
    <citation type="journal article" date="2021" name="Sci. Rep.">
        <title>Chromosome anchoring in Senegalese sole (Solea senegalensis) reveals sex-associated markers and genome rearrangements in flatfish.</title>
        <authorList>
            <person name="Guerrero-Cozar I."/>
            <person name="Gomez-Garrido J."/>
            <person name="Berbel C."/>
            <person name="Martinez-Blanch J.F."/>
            <person name="Alioto T."/>
            <person name="Claros M.G."/>
            <person name="Gagnaire P.A."/>
            <person name="Manchado M."/>
        </authorList>
    </citation>
    <scope>NUCLEOTIDE SEQUENCE [LARGE SCALE GENOMIC DNA]</scope>
    <source>
        <strain evidence="8">Sse05_10M</strain>
    </source>
</reference>
<dbReference type="PANTHER" id="PTHR45785">
    <property type="entry name" value="COMPLEMENT FACTOR H-RELATED"/>
    <property type="match status" value="1"/>
</dbReference>
<dbReference type="SMART" id="SM00032">
    <property type="entry name" value="CCP"/>
    <property type="match status" value="3"/>
</dbReference>
<dbReference type="PANTHER" id="PTHR45785:SF2">
    <property type="entry name" value="COMPLEMENT FACTOR H-RELATED"/>
    <property type="match status" value="1"/>
</dbReference>
<dbReference type="PROSITE" id="PS50923">
    <property type="entry name" value="SUSHI"/>
    <property type="match status" value="3"/>
</dbReference>
<feature type="compositionally biased region" description="Gly residues" evidence="5">
    <location>
        <begin position="151"/>
        <end position="166"/>
    </location>
</feature>
<comment type="caution">
    <text evidence="8">The sequence shown here is derived from an EMBL/GenBank/DDBJ whole genome shotgun (WGS) entry which is preliminary data.</text>
</comment>
<evidence type="ECO:0000256" key="4">
    <source>
        <dbReference type="PROSITE-ProRule" id="PRU00302"/>
    </source>
</evidence>
<evidence type="ECO:0000256" key="2">
    <source>
        <dbReference type="ARBA" id="ARBA00022729"/>
    </source>
</evidence>
<keyword evidence="3 4" id="KW-1015">Disulfide bond</keyword>
<evidence type="ECO:0000313" key="9">
    <source>
        <dbReference type="Proteomes" id="UP000693946"/>
    </source>
</evidence>
<sequence length="295" mass="32305">MSGRYFGFVLLVLFPVELHAQTAAEPCRAPRLVKGFVVPEQETYSHGSKISYSCDNGHKPAVEGWWATSTCHNGTWSQPPQCIDNNACIPPVIPNAEYTATSNGWHANKDVIRTTCDKGYEHKDYAATATCINGTWSSLPVCESRQTATGSGHGGSGTAVGGAGSSGGGIHTVPVSRCGDPPRVEHAEVVETRDMFVRYQCNNFFTEVGPEEVMCFSDGRWSQLPTCESIYCSVDTDQSLKLLSVGMKFIKYGDNMELECRPNRSWLTKHYAVVQCTDGKVNIGKCCSEYNKWSC</sequence>
<dbReference type="AlphaFoldDB" id="A0AAV6T8Z5"/>
<feature type="domain" description="Sushi" evidence="7">
    <location>
        <begin position="176"/>
        <end position="229"/>
    </location>
</feature>
<feature type="domain" description="Sushi" evidence="7">
    <location>
        <begin position="25"/>
        <end position="84"/>
    </location>
</feature>
<name>A0AAV6T8Z5_SOLSE</name>
<evidence type="ECO:0000256" key="3">
    <source>
        <dbReference type="ARBA" id="ARBA00023157"/>
    </source>
</evidence>
<keyword evidence="1 4" id="KW-0768">Sushi</keyword>
<feature type="disulfide bond" evidence="4">
    <location>
        <begin position="88"/>
        <end position="131"/>
    </location>
</feature>
<feature type="signal peptide" evidence="6">
    <location>
        <begin position="1"/>
        <end position="24"/>
    </location>
</feature>
<evidence type="ECO:0000313" key="8">
    <source>
        <dbReference type="EMBL" id="KAG7526015.1"/>
    </source>
</evidence>
<evidence type="ECO:0000256" key="6">
    <source>
        <dbReference type="SAM" id="SignalP"/>
    </source>
</evidence>
<organism evidence="8 9">
    <name type="scientific">Solea senegalensis</name>
    <name type="common">Senegalese sole</name>
    <dbReference type="NCBI Taxonomy" id="28829"/>
    <lineage>
        <taxon>Eukaryota</taxon>
        <taxon>Metazoa</taxon>
        <taxon>Chordata</taxon>
        <taxon>Craniata</taxon>
        <taxon>Vertebrata</taxon>
        <taxon>Euteleostomi</taxon>
        <taxon>Actinopterygii</taxon>
        <taxon>Neopterygii</taxon>
        <taxon>Teleostei</taxon>
        <taxon>Neoteleostei</taxon>
        <taxon>Acanthomorphata</taxon>
        <taxon>Carangaria</taxon>
        <taxon>Pleuronectiformes</taxon>
        <taxon>Pleuronectoidei</taxon>
        <taxon>Soleidae</taxon>
        <taxon>Solea</taxon>
    </lineage>
</organism>
<dbReference type="InterPro" id="IPR051503">
    <property type="entry name" value="ComplSys_Reg/VirEntry_Med"/>
</dbReference>